<gene>
    <name evidence="2" type="ORF">KOW79_013601</name>
</gene>
<proteinExistence type="predicted"/>
<dbReference type="Proteomes" id="UP000824219">
    <property type="component" value="Linkage Group LG16"/>
</dbReference>
<sequence length="79" mass="9019">MRNIILSAGERDCLYRNIVRRWTTSGRLRKRTSRRPQPATSLWEAFSHFQKIPPGLSVTQTHKSSHGGAITKDRRGKCG</sequence>
<name>A0A9D3NHK4_9TELE</name>
<comment type="caution">
    <text evidence="2">The sequence shown here is derived from an EMBL/GenBank/DDBJ whole genome shotgun (WGS) entry which is preliminary data.</text>
</comment>
<organism evidence="2 3">
    <name type="scientific">Hemibagrus wyckioides</name>
    <dbReference type="NCBI Taxonomy" id="337641"/>
    <lineage>
        <taxon>Eukaryota</taxon>
        <taxon>Metazoa</taxon>
        <taxon>Chordata</taxon>
        <taxon>Craniata</taxon>
        <taxon>Vertebrata</taxon>
        <taxon>Euteleostomi</taxon>
        <taxon>Actinopterygii</taxon>
        <taxon>Neopterygii</taxon>
        <taxon>Teleostei</taxon>
        <taxon>Ostariophysi</taxon>
        <taxon>Siluriformes</taxon>
        <taxon>Bagridae</taxon>
        <taxon>Hemibagrus</taxon>
    </lineage>
</organism>
<reference evidence="2 3" key="1">
    <citation type="submission" date="2021-06" db="EMBL/GenBank/DDBJ databases">
        <title>Chromosome-level genome assembly of the red-tail catfish (Hemibagrus wyckioides).</title>
        <authorList>
            <person name="Shao F."/>
        </authorList>
    </citation>
    <scope>NUCLEOTIDE SEQUENCE [LARGE SCALE GENOMIC DNA]</scope>
    <source>
        <strain evidence="2">EC202008001</strain>
        <tissue evidence="2">Blood</tissue>
    </source>
</reference>
<protein>
    <submittedName>
        <fullName evidence="2">Uncharacterized protein</fullName>
    </submittedName>
</protein>
<evidence type="ECO:0000256" key="1">
    <source>
        <dbReference type="SAM" id="MobiDB-lite"/>
    </source>
</evidence>
<evidence type="ECO:0000313" key="3">
    <source>
        <dbReference type="Proteomes" id="UP000824219"/>
    </source>
</evidence>
<accession>A0A9D3NHK4</accession>
<feature type="region of interest" description="Disordered" evidence="1">
    <location>
        <begin position="55"/>
        <end position="79"/>
    </location>
</feature>
<dbReference type="AlphaFoldDB" id="A0A9D3NHK4"/>
<evidence type="ECO:0000313" key="2">
    <source>
        <dbReference type="EMBL" id="KAG7322255.1"/>
    </source>
</evidence>
<dbReference type="EMBL" id="JAHKSW010000016">
    <property type="protein sequence ID" value="KAG7322255.1"/>
    <property type="molecule type" value="Genomic_DNA"/>
</dbReference>
<keyword evidence="3" id="KW-1185">Reference proteome</keyword>